<dbReference type="GO" id="GO:0016020">
    <property type="term" value="C:membrane"/>
    <property type="evidence" value="ECO:0007669"/>
    <property type="project" value="InterPro"/>
</dbReference>
<sequence length="522" mass="53804">MGRTWIGMSVVLVSSLVAGGVVSSPGAAVADSPLAVPRDLGTGVGTSSRTVALAGRVVVGTTLGPTPGDMWLSQYDLDEPAASMRKLDDDPLGQANLSTIADADDAYVAGTQRAGTASTSAFVLDLRSQTVVRVPRIGFGGLQASATAIDQGVVVGRSQLYRGWHAFAYDVDGAREVLDLGTLGGEDSTAVDVSGDIVVGQADGPDLAGHGYVVDLAAPGRPMRDLGTFGGAESAATAVSGDVVVGWAEATGGERQAFAVRPSAPTPITPIGTLGGPTSEATDVDGEVVVGTSTRPDGSVGIWWTDLRTVPYVLHDLGTPATGSPAPRVVEGRVVGTRRTAVGDRGFVLDVASGVVVELDPQPGLTRSEAVDLAGATVVGTSSGVPGSTDARATAWTLTTVGDASFRLARRTTKASEGMMARIRVVRSGDVRQPVEVRYRVEGTGRGATRGKDFRGGRGAVRFAAGQTEGWITIRIRDDKLSEKKEKARVTLVEPSPGTSLVGRSKAWLVIRASDRRPGRGR</sequence>
<dbReference type="SMART" id="SM00237">
    <property type="entry name" value="Calx_beta"/>
    <property type="match status" value="1"/>
</dbReference>
<dbReference type="InterPro" id="IPR038081">
    <property type="entry name" value="CalX-like_sf"/>
</dbReference>
<accession>A0A4Q2S1D5</accession>
<dbReference type="RefSeq" id="WP_129399472.1">
    <property type="nucleotide sequence ID" value="NZ_SDWT01000001.1"/>
</dbReference>
<feature type="chain" id="PRO_5020214104" description="Calx-beta domain-containing protein" evidence="4">
    <location>
        <begin position="31"/>
        <end position="522"/>
    </location>
</feature>
<keyword evidence="3" id="KW-0106">Calcium</keyword>
<evidence type="ECO:0000313" key="6">
    <source>
        <dbReference type="EMBL" id="RYB94119.1"/>
    </source>
</evidence>
<proteinExistence type="predicted"/>
<evidence type="ECO:0000313" key="7">
    <source>
        <dbReference type="Proteomes" id="UP000294071"/>
    </source>
</evidence>
<dbReference type="InterPro" id="IPR003644">
    <property type="entry name" value="Calx_beta"/>
</dbReference>
<dbReference type="AlphaFoldDB" id="A0A4Q2S1D5"/>
<evidence type="ECO:0000256" key="1">
    <source>
        <dbReference type="ARBA" id="ARBA00022729"/>
    </source>
</evidence>
<feature type="signal peptide" evidence="4">
    <location>
        <begin position="1"/>
        <end position="30"/>
    </location>
</feature>
<evidence type="ECO:0000256" key="2">
    <source>
        <dbReference type="ARBA" id="ARBA00022737"/>
    </source>
</evidence>
<keyword evidence="1 4" id="KW-0732">Signal</keyword>
<dbReference type="EMBL" id="SDWT01000001">
    <property type="protein sequence ID" value="RYB94119.1"/>
    <property type="molecule type" value="Genomic_DNA"/>
</dbReference>
<dbReference type="Pfam" id="PF03160">
    <property type="entry name" value="Calx-beta"/>
    <property type="match status" value="1"/>
</dbReference>
<gene>
    <name evidence="6" type="ORF">EUA93_07035</name>
</gene>
<name>A0A4Q2S1D5_9ACTN</name>
<dbReference type="Gene3D" id="2.60.40.2030">
    <property type="match status" value="1"/>
</dbReference>
<dbReference type="OrthoDB" id="3985792at2"/>
<organism evidence="6 7">
    <name type="scientific">Nocardioides oleivorans</name>
    <dbReference type="NCBI Taxonomy" id="273676"/>
    <lineage>
        <taxon>Bacteria</taxon>
        <taxon>Bacillati</taxon>
        <taxon>Actinomycetota</taxon>
        <taxon>Actinomycetes</taxon>
        <taxon>Propionibacteriales</taxon>
        <taxon>Nocardioidaceae</taxon>
        <taxon>Nocardioides</taxon>
    </lineage>
</organism>
<reference evidence="6 7" key="1">
    <citation type="submission" date="2019-01" db="EMBL/GenBank/DDBJ databases">
        <title>Novel species of Nocardioides.</title>
        <authorList>
            <person name="Liu Q."/>
            <person name="Xin Y.-H."/>
        </authorList>
    </citation>
    <scope>NUCLEOTIDE SEQUENCE [LARGE SCALE GENOMIC DNA]</scope>
    <source>
        <strain evidence="6 7">CGMCC 4.6882</strain>
    </source>
</reference>
<protein>
    <recommendedName>
        <fullName evidence="5">Calx-beta domain-containing protein</fullName>
    </recommendedName>
</protein>
<dbReference type="SUPFAM" id="SSF141072">
    <property type="entry name" value="CalX-like"/>
    <property type="match status" value="1"/>
</dbReference>
<keyword evidence="7" id="KW-1185">Reference proteome</keyword>
<evidence type="ECO:0000259" key="5">
    <source>
        <dbReference type="SMART" id="SM00237"/>
    </source>
</evidence>
<comment type="caution">
    <text evidence="6">The sequence shown here is derived from an EMBL/GenBank/DDBJ whole genome shotgun (WGS) entry which is preliminary data.</text>
</comment>
<dbReference type="GO" id="GO:0007154">
    <property type="term" value="P:cell communication"/>
    <property type="evidence" value="ECO:0007669"/>
    <property type="project" value="InterPro"/>
</dbReference>
<evidence type="ECO:0000256" key="3">
    <source>
        <dbReference type="ARBA" id="ARBA00022837"/>
    </source>
</evidence>
<feature type="domain" description="Calx-beta" evidence="5">
    <location>
        <begin position="397"/>
        <end position="493"/>
    </location>
</feature>
<evidence type="ECO:0000256" key="4">
    <source>
        <dbReference type="SAM" id="SignalP"/>
    </source>
</evidence>
<dbReference type="Proteomes" id="UP000294071">
    <property type="component" value="Unassembled WGS sequence"/>
</dbReference>
<keyword evidence="2" id="KW-0677">Repeat</keyword>